<evidence type="ECO:0000313" key="1">
    <source>
        <dbReference type="EMBL" id="EPF30319.1"/>
    </source>
</evidence>
<comment type="caution">
    <text evidence="1">The sequence shown here is derived from an EMBL/GenBank/DDBJ whole genome shotgun (WGS) entry which is preliminary data.</text>
</comment>
<dbReference type="EMBL" id="ATFF01000006">
    <property type="protein sequence ID" value="EPF30319.1"/>
    <property type="molecule type" value="Genomic_DNA"/>
</dbReference>
<protein>
    <submittedName>
        <fullName evidence="1">Uncharacterized protein</fullName>
    </submittedName>
</protein>
<dbReference type="eggNOG" id="ENOG5031DWY">
    <property type="taxonomic scope" value="Bacteria"/>
</dbReference>
<evidence type="ECO:0000313" key="2">
    <source>
        <dbReference type="Proteomes" id="UP000014541"/>
    </source>
</evidence>
<reference evidence="1 2" key="1">
    <citation type="submission" date="2013-04" db="EMBL/GenBank/DDBJ databases">
        <title>The Genome Sequence of Treponema maltophilum ATCC 51939.</title>
        <authorList>
            <consortium name="The Broad Institute Genomics Platform"/>
            <person name="Earl A."/>
            <person name="Ward D."/>
            <person name="Feldgarden M."/>
            <person name="Gevers D."/>
            <person name="Leonetti C."/>
            <person name="Blanton J.M."/>
            <person name="Dewhirst F.E."/>
            <person name="Izard J."/>
            <person name="Walker B."/>
            <person name="Young S."/>
            <person name="Zeng Q."/>
            <person name="Gargeya S."/>
            <person name="Fitzgerald M."/>
            <person name="Haas B."/>
            <person name="Abouelleil A."/>
            <person name="Allen A.W."/>
            <person name="Alvarado L."/>
            <person name="Arachchi H.M."/>
            <person name="Berlin A.M."/>
            <person name="Chapman S.B."/>
            <person name="Gainer-Dewar J."/>
            <person name="Goldberg J."/>
            <person name="Griggs A."/>
            <person name="Gujja S."/>
            <person name="Hansen M."/>
            <person name="Howarth C."/>
            <person name="Imamovic A."/>
            <person name="Ireland A."/>
            <person name="Larimer J."/>
            <person name="McCowan C."/>
            <person name="Murphy C."/>
            <person name="Pearson M."/>
            <person name="Poon T.W."/>
            <person name="Priest M."/>
            <person name="Roberts A."/>
            <person name="Saif S."/>
            <person name="Shea T."/>
            <person name="Sisk P."/>
            <person name="Sykes S."/>
            <person name="Wortman J."/>
            <person name="Nusbaum C."/>
            <person name="Birren B."/>
        </authorList>
    </citation>
    <scope>NUCLEOTIDE SEQUENCE [LARGE SCALE GENOMIC DNA]</scope>
    <source>
        <strain evidence="1 2">ATCC 51939</strain>
    </source>
</reference>
<dbReference type="AlphaFoldDB" id="S3L0P3"/>
<keyword evidence="2" id="KW-1185">Reference proteome</keyword>
<accession>S3L0P3</accession>
<name>S3L0P3_TREMA</name>
<organism evidence="1 2">
    <name type="scientific">Treponema maltophilum ATCC 51939</name>
    <dbReference type="NCBI Taxonomy" id="1125699"/>
    <lineage>
        <taxon>Bacteria</taxon>
        <taxon>Pseudomonadati</taxon>
        <taxon>Spirochaetota</taxon>
        <taxon>Spirochaetia</taxon>
        <taxon>Spirochaetales</taxon>
        <taxon>Treponemataceae</taxon>
        <taxon>Treponema</taxon>
    </lineage>
</organism>
<proteinExistence type="predicted"/>
<dbReference type="Proteomes" id="UP000014541">
    <property type="component" value="Unassembled WGS sequence"/>
</dbReference>
<dbReference type="RefSeq" id="WP_016524930.1">
    <property type="nucleotide sequence ID" value="NZ_KE332518.1"/>
</dbReference>
<dbReference type="HOGENOM" id="CLU_3206558_0_0_12"/>
<sequence length="45" mass="5208">MKYAVAKLLNLVSYGLQIDFGELTVILWKNAKGKTREIFRGDYML</sequence>
<gene>
    <name evidence="1" type="ORF">HMPREF9194_00635</name>
</gene>